<dbReference type="PROSITE" id="PS51257">
    <property type="entry name" value="PROKAR_LIPOPROTEIN"/>
    <property type="match status" value="1"/>
</dbReference>
<dbReference type="GO" id="GO:0015097">
    <property type="term" value="F:mercury ion transmembrane transporter activity"/>
    <property type="evidence" value="ECO:0007669"/>
    <property type="project" value="InterPro"/>
</dbReference>
<keyword evidence="1" id="KW-1133">Transmembrane helix</keyword>
<gene>
    <name evidence="2" type="ORF">MIT9_P1038</name>
</gene>
<evidence type="ECO:0000313" key="3">
    <source>
        <dbReference type="Proteomes" id="UP001321825"/>
    </source>
</evidence>
<dbReference type="KEGG" id="mcau:MIT9_P1038"/>
<evidence type="ECO:0000256" key="1">
    <source>
        <dbReference type="SAM" id="Phobius"/>
    </source>
</evidence>
<reference evidence="3" key="1">
    <citation type="journal article" date="2024" name="Int. J. Syst. Evol. Microbiol.">
        <title>Methylomarinovum tepidoasis sp. nov., a moderately thermophilic methanotroph of the family Methylothermaceae isolated from a deep-sea hydrothermal field.</title>
        <authorList>
            <person name="Hirayama H."/>
            <person name="Takaki Y."/>
            <person name="Abe M."/>
            <person name="Miyazaki M."/>
            <person name="Uematsu K."/>
            <person name="Matsui Y."/>
            <person name="Takai K."/>
        </authorList>
    </citation>
    <scope>NUCLEOTIDE SEQUENCE [LARGE SCALE GENOMIC DNA]</scope>
    <source>
        <strain evidence="3">IT-9</strain>
    </source>
</reference>
<proteinExistence type="predicted"/>
<feature type="transmembrane region" description="Helical" evidence="1">
    <location>
        <begin position="73"/>
        <end position="91"/>
    </location>
</feature>
<organism evidence="2 3">
    <name type="scientific">Methylomarinovum caldicuralii</name>
    <dbReference type="NCBI Taxonomy" id="438856"/>
    <lineage>
        <taxon>Bacteria</taxon>
        <taxon>Pseudomonadati</taxon>
        <taxon>Pseudomonadota</taxon>
        <taxon>Gammaproteobacteria</taxon>
        <taxon>Methylococcales</taxon>
        <taxon>Methylothermaceae</taxon>
        <taxon>Methylomarinovum</taxon>
    </lineage>
</organism>
<dbReference type="Gene3D" id="1.10.287.910">
    <property type="entry name" value="bacterial mercury transporter, merf"/>
    <property type="match status" value="1"/>
</dbReference>
<dbReference type="GO" id="GO:0016020">
    <property type="term" value="C:membrane"/>
    <property type="evidence" value="ECO:0007669"/>
    <property type="project" value="InterPro"/>
</dbReference>
<dbReference type="Pfam" id="PF03203">
    <property type="entry name" value="MerC"/>
    <property type="match status" value="1"/>
</dbReference>
<feature type="transmembrane region" description="Helical" evidence="1">
    <location>
        <begin position="97"/>
        <end position="117"/>
    </location>
</feature>
<dbReference type="EMBL" id="AP024714">
    <property type="protein sequence ID" value="BCX81460.1"/>
    <property type="molecule type" value="Genomic_DNA"/>
</dbReference>
<evidence type="ECO:0000313" key="2">
    <source>
        <dbReference type="EMBL" id="BCX81460.1"/>
    </source>
</evidence>
<dbReference type="InterPro" id="IPR004891">
    <property type="entry name" value="Mercury-R_MerC"/>
</dbReference>
<accession>A0AAU9BYR9</accession>
<feature type="transmembrane region" description="Helical" evidence="1">
    <location>
        <begin position="138"/>
        <end position="155"/>
    </location>
</feature>
<dbReference type="Proteomes" id="UP001321825">
    <property type="component" value="Chromosome"/>
</dbReference>
<sequence length="230" mass="24344">MKDRLAQFFGTFGAAFAAACCLGLPLALSAATAVGLGFLLNDVYLYPLFTAFLALSLWLLYRNRRRHGHSGPFGLALAGGLLAAFALWFTVTGLAPQNALVVAGLLAFIAAQVWDFVLARRAPACEAEESVDPQRRRLTGAAISVAAAGAFYGLAKSVERYAPAPEEGEIACWGINDCKGTTACATAFNACKGQNDCKGRGYLYVSPQECEARGGVPLEESEGAPQRRQS</sequence>
<keyword evidence="3" id="KW-1185">Reference proteome</keyword>
<protein>
    <submittedName>
        <fullName evidence="2">Mercuric ion transport protein</fullName>
    </submittedName>
</protein>
<name>A0AAU9BYR9_9GAMM</name>
<dbReference type="RefSeq" id="WP_317706387.1">
    <property type="nucleotide sequence ID" value="NZ_AP024714.1"/>
</dbReference>
<feature type="transmembrane region" description="Helical" evidence="1">
    <location>
        <begin position="43"/>
        <end position="61"/>
    </location>
</feature>
<keyword evidence="1" id="KW-0812">Transmembrane</keyword>
<dbReference type="AlphaFoldDB" id="A0AAU9BYR9"/>
<keyword evidence="1" id="KW-0472">Membrane</keyword>